<dbReference type="SMART" id="SM00850">
    <property type="entry name" value="LytTR"/>
    <property type="match status" value="1"/>
</dbReference>
<dbReference type="STRING" id="33960.TY91_09975"/>
<reference evidence="2 3" key="1">
    <citation type="journal article" date="2015" name="Genome Announc.">
        <title>Expanding the biotechnology potential of lactobacilli through comparative genomics of 213 strains and associated genera.</title>
        <authorList>
            <person name="Sun Z."/>
            <person name="Harris H.M."/>
            <person name="McCann A."/>
            <person name="Guo C."/>
            <person name="Argimon S."/>
            <person name="Zhang W."/>
            <person name="Yang X."/>
            <person name="Jeffery I.B."/>
            <person name="Cooney J.C."/>
            <person name="Kagawa T.F."/>
            <person name="Liu W."/>
            <person name="Song Y."/>
            <person name="Salvetti E."/>
            <person name="Wrobel A."/>
            <person name="Rasinkangas P."/>
            <person name="Parkhill J."/>
            <person name="Rea M.C."/>
            <person name="O'Sullivan O."/>
            <person name="Ritari J."/>
            <person name="Douillard F.P."/>
            <person name="Paul Ross R."/>
            <person name="Yang R."/>
            <person name="Briner A.E."/>
            <person name="Felis G.E."/>
            <person name="de Vos W.M."/>
            <person name="Barrangou R."/>
            <person name="Klaenhammer T.R."/>
            <person name="Caufield P.W."/>
            <person name="Cui Y."/>
            <person name="Zhang H."/>
            <person name="O'Toole P.W."/>
        </authorList>
    </citation>
    <scope>NUCLEOTIDE SEQUENCE [LARGE SCALE GENOMIC DNA]</scope>
    <source>
        <strain evidence="2 3">DSM 20515</strain>
    </source>
</reference>
<dbReference type="EMBL" id="AYYR01000067">
    <property type="protein sequence ID" value="KRM74826.1"/>
    <property type="molecule type" value="Genomic_DNA"/>
</dbReference>
<dbReference type="PANTHER" id="PTHR37299:SF1">
    <property type="entry name" value="STAGE 0 SPORULATION PROTEIN A HOMOLOG"/>
    <property type="match status" value="1"/>
</dbReference>
<dbReference type="Pfam" id="PF04397">
    <property type="entry name" value="LytTR"/>
    <property type="match status" value="1"/>
</dbReference>
<dbReference type="AlphaFoldDB" id="A0A0R2B6Z6"/>
<protein>
    <submittedName>
        <fullName evidence="2">Sensory transduction protein lytR</fullName>
    </submittedName>
</protein>
<gene>
    <name evidence="2" type="ORF">FC82_GL002769</name>
</gene>
<comment type="caution">
    <text evidence="2">The sequence shown here is derived from an EMBL/GenBank/DDBJ whole genome shotgun (WGS) entry which is preliminary data.</text>
</comment>
<name>A0A0R2B6Z6_SECCO</name>
<dbReference type="PATRIC" id="fig|1423733.4.peg.2894"/>
<dbReference type="Gene3D" id="2.40.50.1020">
    <property type="entry name" value="LytTr DNA-binding domain"/>
    <property type="match status" value="1"/>
</dbReference>
<dbReference type="GO" id="GO:0003677">
    <property type="term" value="F:DNA binding"/>
    <property type="evidence" value="ECO:0007669"/>
    <property type="project" value="InterPro"/>
</dbReference>
<dbReference type="PANTHER" id="PTHR37299">
    <property type="entry name" value="TRANSCRIPTIONAL REGULATOR-RELATED"/>
    <property type="match status" value="1"/>
</dbReference>
<accession>A0A0R2B6Z6</accession>
<evidence type="ECO:0000259" key="1">
    <source>
        <dbReference type="PROSITE" id="PS50930"/>
    </source>
</evidence>
<evidence type="ECO:0000313" key="3">
    <source>
        <dbReference type="Proteomes" id="UP000051845"/>
    </source>
</evidence>
<proteinExistence type="predicted"/>
<organism evidence="2 3">
    <name type="scientific">Secundilactobacillus collinoides DSM 20515 = JCM 1123</name>
    <dbReference type="NCBI Taxonomy" id="1423733"/>
    <lineage>
        <taxon>Bacteria</taxon>
        <taxon>Bacillati</taxon>
        <taxon>Bacillota</taxon>
        <taxon>Bacilli</taxon>
        <taxon>Lactobacillales</taxon>
        <taxon>Lactobacillaceae</taxon>
        <taxon>Secundilactobacillus</taxon>
    </lineage>
</organism>
<dbReference type="InterPro" id="IPR046947">
    <property type="entry name" value="LytR-like"/>
</dbReference>
<sequence>MKVSFEQTNTIPGNDVEVVVRAAALSPDVTQLLNQLSQLGSHPSVLPITVDDQVVILATADIVAIEVTGEHITLHTVDKIYQVNGQLKTMLARLQNPVFVRVGRSVALNIDFLTALEAEFSGNMTAKMANGLKLTVSRKYLPELKHSIGL</sequence>
<dbReference type="Proteomes" id="UP000051845">
    <property type="component" value="Unassembled WGS sequence"/>
</dbReference>
<dbReference type="PROSITE" id="PS50930">
    <property type="entry name" value="HTH_LYTTR"/>
    <property type="match status" value="1"/>
</dbReference>
<dbReference type="InterPro" id="IPR007492">
    <property type="entry name" value="LytTR_DNA-bd_dom"/>
</dbReference>
<dbReference type="GO" id="GO:0000156">
    <property type="term" value="F:phosphorelay response regulator activity"/>
    <property type="evidence" value="ECO:0007669"/>
    <property type="project" value="InterPro"/>
</dbReference>
<dbReference type="RefSeq" id="WP_056997035.1">
    <property type="nucleotide sequence ID" value="NZ_AYYR01000067.1"/>
</dbReference>
<feature type="domain" description="HTH LytTR-type" evidence="1">
    <location>
        <begin position="46"/>
        <end position="150"/>
    </location>
</feature>
<evidence type="ECO:0000313" key="2">
    <source>
        <dbReference type="EMBL" id="KRM74826.1"/>
    </source>
</evidence>